<dbReference type="SMART" id="SM00487">
    <property type="entry name" value="DEXDc"/>
    <property type="match status" value="1"/>
</dbReference>
<dbReference type="InterPro" id="IPR014001">
    <property type="entry name" value="Helicase_ATP-bd"/>
</dbReference>
<dbReference type="PROSITE" id="PS51192">
    <property type="entry name" value="HELICASE_ATP_BIND_1"/>
    <property type="match status" value="1"/>
</dbReference>
<dbReference type="Proteomes" id="UP000037023">
    <property type="component" value="Unassembled WGS sequence"/>
</dbReference>
<dbReference type="GO" id="GO:0005524">
    <property type="term" value="F:ATP binding"/>
    <property type="evidence" value="ECO:0007669"/>
    <property type="project" value="InterPro"/>
</dbReference>
<evidence type="ECO:0000313" key="2">
    <source>
        <dbReference type="EMBL" id="KOG22834.1"/>
    </source>
</evidence>
<name>A0A0L8KAN6_STRVR</name>
<dbReference type="RefSeq" id="WP_159391606.1">
    <property type="nucleotide sequence ID" value="NZ_LGUP01000235.1"/>
</dbReference>
<accession>A0A0L8KAN6</accession>
<feature type="non-terminal residue" evidence="2">
    <location>
        <position position="154"/>
    </location>
</feature>
<feature type="domain" description="Helicase ATP-binding" evidence="1">
    <location>
        <begin position="15"/>
        <end position="154"/>
    </location>
</feature>
<dbReference type="Gene3D" id="3.40.50.10810">
    <property type="entry name" value="Tandem AAA-ATPase domain"/>
    <property type="match status" value="1"/>
</dbReference>
<organism evidence="2 3">
    <name type="scientific">Streptomyces viridochromogenes</name>
    <dbReference type="NCBI Taxonomy" id="1938"/>
    <lineage>
        <taxon>Bacteria</taxon>
        <taxon>Bacillati</taxon>
        <taxon>Actinomycetota</taxon>
        <taxon>Actinomycetes</taxon>
        <taxon>Kitasatosporales</taxon>
        <taxon>Streptomycetaceae</taxon>
        <taxon>Streptomyces</taxon>
    </lineage>
</organism>
<comment type="caution">
    <text evidence="2">The sequence shown here is derived from an EMBL/GenBank/DDBJ whole genome shotgun (WGS) entry which is preliminary data.</text>
</comment>
<evidence type="ECO:0000259" key="1">
    <source>
        <dbReference type="PROSITE" id="PS51192"/>
    </source>
</evidence>
<dbReference type="Pfam" id="PF00176">
    <property type="entry name" value="SNF2-rel_dom"/>
    <property type="match status" value="1"/>
</dbReference>
<dbReference type="OrthoDB" id="9760715at2"/>
<dbReference type="InterPro" id="IPR027417">
    <property type="entry name" value="P-loop_NTPase"/>
</dbReference>
<dbReference type="AlphaFoldDB" id="A0A0L8KAN6"/>
<reference evidence="2 3" key="1">
    <citation type="submission" date="2015-06" db="EMBL/GenBank/DDBJ databases">
        <authorList>
            <person name="Hoefler B.C."/>
            <person name="Straight P.D."/>
        </authorList>
    </citation>
    <scope>NUCLEOTIDE SEQUENCE [LARGE SCALE GENOMIC DNA]</scope>
    <source>
        <strain evidence="2 3">NRRL 3427</strain>
    </source>
</reference>
<dbReference type="EMBL" id="LGUP01000235">
    <property type="protein sequence ID" value="KOG22834.1"/>
    <property type="molecule type" value="Genomic_DNA"/>
</dbReference>
<gene>
    <name evidence="2" type="ORF">ADK34_20720</name>
</gene>
<evidence type="ECO:0000313" key="3">
    <source>
        <dbReference type="Proteomes" id="UP000037023"/>
    </source>
</evidence>
<sequence length="154" mass="16711">RELKDYQAQGVRWMTKVAALGLGGILADEMGLGKTVQTIAAHLLRQATPATAGPTLVVAPLSVLNHWKDEITATAPGTPVRVLHGPRSTLHHLEPHAIVLMTYQALPSRHTALLAQRWSMVVADEAQNIKTAHAVWAQRLRSLNSHARFALTGT</sequence>
<feature type="non-terminal residue" evidence="2">
    <location>
        <position position="1"/>
    </location>
</feature>
<dbReference type="PANTHER" id="PTHR10799">
    <property type="entry name" value="SNF2/RAD54 HELICASE FAMILY"/>
    <property type="match status" value="1"/>
</dbReference>
<dbReference type="InterPro" id="IPR000330">
    <property type="entry name" value="SNF2_N"/>
</dbReference>
<proteinExistence type="predicted"/>
<dbReference type="InterPro" id="IPR038718">
    <property type="entry name" value="SNF2-like_sf"/>
</dbReference>
<dbReference type="SUPFAM" id="SSF52540">
    <property type="entry name" value="P-loop containing nucleoside triphosphate hydrolases"/>
    <property type="match status" value="1"/>
</dbReference>
<protein>
    <recommendedName>
        <fullName evidence="1">Helicase ATP-binding domain-containing protein</fullName>
    </recommendedName>
</protein>